<protein>
    <submittedName>
        <fullName evidence="3">Uncharacterized protein</fullName>
    </submittedName>
</protein>
<dbReference type="AlphaFoldDB" id="A0A8J4DMY7"/>
<evidence type="ECO:0000313" key="3">
    <source>
        <dbReference type="EMBL" id="GIJ44290.1"/>
    </source>
</evidence>
<dbReference type="EMBL" id="BOPF01000003">
    <property type="protein sequence ID" value="GIJ44290.1"/>
    <property type="molecule type" value="Genomic_DNA"/>
</dbReference>
<evidence type="ECO:0000256" key="1">
    <source>
        <dbReference type="SAM" id="MobiDB-lite"/>
    </source>
</evidence>
<feature type="transmembrane region" description="Helical" evidence="2">
    <location>
        <begin position="12"/>
        <end position="32"/>
    </location>
</feature>
<sequence>MRYTREERGEMAVAGSLLYGMVLIFPASYVAWRSDGDLWWMALVPVTLGALLGFVFPGPLLRLSGDRRSRGGDDVDVDLPDGDSGSGD</sequence>
<accession>A0A8J4DMY7</accession>
<keyword evidence="2" id="KW-0472">Membrane</keyword>
<feature type="region of interest" description="Disordered" evidence="1">
    <location>
        <begin position="65"/>
        <end position="88"/>
    </location>
</feature>
<dbReference type="RefSeq" id="WP_203897846.1">
    <property type="nucleotide sequence ID" value="NZ_BOPF01000003.1"/>
</dbReference>
<organism evidence="3 4">
    <name type="scientific">Virgisporangium aliadipatigenens</name>
    <dbReference type="NCBI Taxonomy" id="741659"/>
    <lineage>
        <taxon>Bacteria</taxon>
        <taxon>Bacillati</taxon>
        <taxon>Actinomycetota</taxon>
        <taxon>Actinomycetes</taxon>
        <taxon>Micromonosporales</taxon>
        <taxon>Micromonosporaceae</taxon>
        <taxon>Virgisporangium</taxon>
    </lineage>
</organism>
<keyword evidence="2" id="KW-1133">Transmembrane helix</keyword>
<gene>
    <name evidence="3" type="ORF">Val02_11760</name>
</gene>
<comment type="caution">
    <text evidence="3">The sequence shown here is derived from an EMBL/GenBank/DDBJ whole genome shotgun (WGS) entry which is preliminary data.</text>
</comment>
<dbReference type="Proteomes" id="UP000619260">
    <property type="component" value="Unassembled WGS sequence"/>
</dbReference>
<reference evidence="3" key="1">
    <citation type="submission" date="2021-01" db="EMBL/GenBank/DDBJ databases">
        <title>Whole genome shotgun sequence of Virgisporangium aliadipatigenens NBRC 105644.</title>
        <authorList>
            <person name="Komaki H."/>
            <person name="Tamura T."/>
        </authorList>
    </citation>
    <scope>NUCLEOTIDE SEQUENCE</scope>
    <source>
        <strain evidence="3">NBRC 105644</strain>
    </source>
</reference>
<feature type="transmembrane region" description="Helical" evidence="2">
    <location>
        <begin position="38"/>
        <end position="61"/>
    </location>
</feature>
<keyword evidence="2" id="KW-0812">Transmembrane</keyword>
<evidence type="ECO:0000256" key="2">
    <source>
        <dbReference type="SAM" id="Phobius"/>
    </source>
</evidence>
<evidence type="ECO:0000313" key="4">
    <source>
        <dbReference type="Proteomes" id="UP000619260"/>
    </source>
</evidence>
<keyword evidence="4" id="KW-1185">Reference proteome</keyword>
<proteinExistence type="predicted"/>
<name>A0A8J4DMY7_9ACTN</name>